<protein>
    <submittedName>
        <fullName evidence="1">Uncharacterized protein</fullName>
    </submittedName>
</protein>
<sequence>MLNKMFIPEMSGPKVATIQDPQKGYNYCPYPWQYCLCSHSVLIISLAIDPFTHKYLSNPQFMSTKCLQLNLCS</sequence>
<dbReference type="AlphaFoldDB" id="A0A2P2NGW3"/>
<evidence type="ECO:0000313" key="1">
    <source>
        <dbReference type="EMBL" id="MBX41694.1"/>
    </source>
</evidence>
<reference evidence="1" key="1">
    <citation type="submission" date="2018-02" db="EMBL/GenBank/DDBJ databases">
        <title>Rhizophora mucronata_Transcriptome.</title>
        <authorList>
            <person name="Meera S.P."/>
            <person name="Sreeshan A."/>
            <person name="Augustine A."/>
        </authorList>
    </citation>
    <scope>NUCLEOTIDE SEQUENCE</scope>
    <source>
        <tissue evidence="1">Leaf</tissue>
    </source>
</reference>
<organism evidence="1">
    <name type="scientific">Rhizophora mucronata</name>
    <name type="common">Asiatic mangrove</name>
    <dbReference type="NCBI Taxonomy" id="61149"/>
    <lineage>
        <taxon>Eukaryota</taxon>
        <taxon>Viridiplantae</taxon>
        <taxon>Streptophyta</taxon>
        <taxon>Embryophyta</taxon>
        <taxon>Tracheophyta</taxon>
        <taxon>Spermatophyta</taxon>
        <taxon>Magnoliopsida</taxon>
        <taxon>eudicotyledons</taxon>
        <taxon>Gunneridae</taxon>
        <taxon>Pentapetalae</taxon>
        <taxon>rosids</taxon>
        <taxon>fabids</taxon>
        <taxon>Malpighiales</taxon>
        <taxon>Rhizophoraceae</taxon>
        <taxon>Rhizophora</taxon>
    </lineage>
</organism>
<dbReference type="EMBL" id="GGEC01061210">
    <property type="protein sequence ID" value="MBX41694.1"/>
    <property type="molecule type" value="Transcribed_RNA"/>
</dbReference>
<name>A0A2P2NGW3_RHIMU</name>
<proteinExistence type="predicted"/>
<accession>A0A2P2NGW3</accession>